<evidence type="ECO:0000313" key="5">
    <source>
        <dbReference type="Proteomes" id="UP000649617"/>
    </source>
</evidence>
<dbReference type="Proteomes" id="UP000649617">
    <property type="component" value="Unassembled WGS sequence"/>
</dbReference>
<dbReference type="Pfam" id="PF00112">
    <property type="entry name" value="Peptidase_C1"/>
    <property type="match status" value="1"/>
</dbReference>
<keyword evidence="5" id="KW-1185">Reference proteome</keyword>
<dbReference type="AlphaFoldDB" id="A0A812VUC3"/>
<evidence type="ECO:0000313" key="4">
    <source>
        <dbReference type="EMBL" id="CAE7657182.1"/>
    </source>
</evidence>
<dbReference type="SUPFAM" id="SSF54001">
    <property type="entry name" value="Cysteine proteinases"/>
    <property type="match status" value="1"/>
</dbReference>
<gene>
    <name evidence="4" type="primary">CEP1</name>
    <name evidence="4" type="ORF">SPIL2461_LOCUS17695</name>
</gene>
<comment type="similarity">
    <text evidence="1">Belongs to the peptidase C1 family.</text>
</comment>
<feature type="domain" description="Peptidase C1A papain C-terminal" evidence="3">
    <location>
        <begin position="79"/>
        <end position="158"/>
    </location>
</feature>
<dbReference type="PANTHER" id="PTHR12411">
    <property type="entry name" value="CYSTEINE PROTEASE FAMILY C1-RELATED"/>
    <property type="match status" value="1"/>
</dbReference>
<protein>
    <submittedName>
        <fullName evidence="4">CEP1 protein</fullName>
    </submittedName>
</protein>
<proteinExistence type="inferred from homology"/>
<organism evidence="4 5">
    <name type="scientific">Symbiodinium pilosum</name>
    <name type="common">Dinoflagellate</name>
    <dbReference type="NCBI Taxonomy" id="2952"/>
    <lineage>
        <taxon>Eukaryota</taxon>
        <taxon>Sar</taxon>
        <taxon>Alveolata</taxon>
        <taxon>Dinophyceae</taxon>
        <taxon>Suessiales</taxon>
        <taxon>Symbiodiniaceae</taxon>
        <taxon>Symbiodinium</taxon>
    </lineage>
</organism>
<dbReference type="PROSITE" id="PS00139">
    <property type="entry name" value="THIOL_PROTEASE_CYS"/>
    <property type="match status" value="1"/>
</dbReference>
<dbReference type="InterPro" id="IPR000169">
    <property type="entry name" value="Pept_cys_AS"/>
</dbReference>
<dbReference type="Gene3D" id="3.90.70.10">
    <property type="entry name" value="Cysteine proteinases"/>
    <property type="match status" value="1"/>
</dbReference>
<evidence type="ECO:0000256" key="2">
    <source>
        <dbReference type="ARBA" id="ARBA00023145"/>
    </source>
</evidence>
<sequence length="159" mass="17207">MDKTLVAVEIQEFEDRQKIFEARAEEVRVLNSRPRRWIAGLGPLDFSEEELQALRGWRGVASPAADDGSSLVQVRVRSLPEQFNWTSLASLSDVVNQGGCGSCWAVTSAVVLSAHAEINGQRRSFSAQELVDCVPNPKHCGGKGGCSGATVELAMSYVT</sequence>
<dbReference type="InterPro" id="IPR038765">
    <property type="entry name" value="Papain-like_cys_pep_sf"/>
</dbReference>
<dbReference type="OrthoDB" id="6514058at2759"/>
<name>A0A812VUC3_SYMPI</name>
<evidence type="ECO:0000256" key="1">
    <source>
        <dbReference type="ARBA" id="ARBA00008455"/>
    </source>
</evidence>
<dbReference type="EMBL" id="CAJNIZ010043316">
    <property type="protein sequence ID" value="CAE7657182.1"/>
    <property type="molecule type" value="Genomic_DNA"/>
</dbReference>
<comment type="caution">
    <text evidence="4">The sequence shown here is derived from an EMBL/GenBank/DDBJ whole genome shotgun (WGS) entry which is preliminary data.</text>
</comment>
<accession>A0A812VUC3</accession>
<dbReference type="InterPro" id="IPR013128">
    <property type="entry name" value="Peptidase_C1A"/>
</dbReference>
<dbReference type="GO" id="GO:0006508">
    <property type="term" value="P:proteolysis"/>
    <property type="evidence" value="ECO:0007669"/>
    <property type="project" value="InterPro"/>
</dbReference>
<keyword evidence="2" id="KW-0865">Zymogen</keyword>
<reference evidence="4" key="1">
    <citation type="submission" date="2021-02" db="EMBL/GenBank/DDBJ databases">
        <authorList>
            <person name="Dougan E. K."/>
            <person name="Rhodes N."/>
            <person name="Thang M."/>
            <person name="Chan C."/>
        </authorList>
    </citation>
    <scope>NUCLEOTIDE SEQUENCE</scope>
</reference>
<dbReference type="InterPro" id="IPR000668">
    <property type="entry name" value="Peptidase_C1A_C"/>
</dbReference>
<dbReference type="GO" id="GO:0008234">
    <property type="term" value="F:cysteine-type peptidase activity"/>
    <property type="evidence" value="ECO:0007669"/>
    <property type="project" value="InterPro"/>
</dbReference>
<evidence type="ECO:0000259" key="3">
    <source>
        <dbReference type="Pfam" id="PF00112"/>
    </source>
</evidence>